<evidence type="ECO:0000259" key="5">
    <source>
        <dbReference type="PROSITE" id="PS50089"/>
    </source>
</evidence>
<evidence type="ECO:0000256" key="4">
    <source>
        <dbReference type="PROSITE-ProRule" id="PRU00175"/>
    </source>
</evidence>
<dbReference type="InterPro" id="IPR050143">
    <property type="entry name" value="TRIM/RBCC"/>
</dbReference>
<dbReference type="PROSITE" id="PS00518">
    <property type="entry name" value="ZF_RING_1"/>
    <property type="match status" value="1"/>
</dbReference>
<dbReference type="GO" id="GO:0008270">
    <property type="term" value="F:zinc ion binding"/>
    <property type="evidence" value="ECO:0007669"/>
    <property type="project" value="UniProtKB-KW"/>
</dbReference>
<sequence length="118" mass="13314">MAAANPAKTLQEEATCSICLDYFKDPVMIIDCGHNFCRACITQCLWGWETNLSCPCCRGSFLQRNLKPNRQLVNVAEVTRQLSLRLFKEPRGSCCLSYFSIVSPSPSHTPIHKELSHH</sequence>
<dbReference type="SMART" id="SM00184">
    <property type="entry name" value="RING"/>
    <property type="match status" value="1"/>
</dbReference>
<feature type="domain" description="RING-type" evidence="5">
    <location>
        <begin position="16"/>
        <end position="58"/>
    </location>
</feature>
<proteinExistence type="predicted"/>
<protein>
    <recommendedName>
        <fullName evidence="5">RING-type domain-containing protein</fullName>
    </recommendedName>
</protein>
<dbReference type="Ensembl" id="ENSGAGT00000031006.1">
    <property type="protein sequence ID" value="ENSGAGP00000027295.1"/>
    <property type="gene ID" value="ENSGAGG00000019847.1"/>
</dbReference>
<dbReference type="SUPFAM" id="SSF57850">
    <property type="entry name" value="RING/U-box"/>
    <property type="match status" value="1"/>
</dbReference>
<evidence type="ECO:0000313" key="6">
    <source>
        <dbReference type="Ensembl" id="ENSGAGP00000027295.1"/>
    </source>
</evidence>
<keyword evidence="1" id="KW-0479">Metal-binding</keyword>
<evidence type="ECO:0000256" key="1">
    <source>
        <dbReference type="ARBA" id="ARBA00022723"/>
    </source>
</evidence>
<reference evidence="6" key="3">
    <citation type="submission" date="2025-09" db="UniProtKB">
        <authorList>
            <consortium name="Ensembl"/>
        </authorList>
    </citation>
    <scope>IDENTIFICATION</scope>
</reference>
<name>A0A452IHK3_9SAUR</name>
<accession>A0A452IHK3</accession>
<keyword evidence="2 4" id="KW-0863">Zinc-finger</keyword>
<dbReference type="STRING" id="38772.ENSGAGP00000027295"/>
<dbReference type="Pfam" id="PF13445">
    <property type="entry name" value="zf-RING_UBOX"/>
    <property type="match status" value="1"/>
</dbReference>
<dbReference type="PANTHER" id="PTHR24103">
    <property type="entry name" value="E3 UBIQUITIN-PROTEIN LIGASE TRIM"/>
    <property type="match status" value="1"/>
</dbReference>
<reference evidence="6" key="2">
    <citation type="submission" date="2025-08" db="UniProtKB">
        <authorList>
            <consortium name="Ensembl"/>
        </authorList>
    </citation>
    <scope>IDENTIFICATION</scope>
</reference>
<dbReference type="PROSITE" id="PS50089">
    <property type="entry name" value="ZF_RING_2"/>
    <property type="match status" value="1"/>
</dbReference>
<dbReference type="InterPro" id="IPR001841">
    <property type="entry name" value="Znf_RING"/>
</dbReference>
<keyword evidence="3" id="KW-0862">Zinc</keyword>
<dbReference type="AlphaFoldDB" id="A0A452IHK3"/>
<dbReference type="InterPro" id="IPR013083">
    <property type="entry name" value="Znf_RING/FYVE/PHD"/>
</dbReference>
<reference evidence="7" key="1">
    <citation type="journal article" date="2017" name="PLoS ONE">
        <title>The Agassiz's desert tortoise genome provides a resource for the conservation of a threatened species.</title>
        <authorList>
            <person name="Tollis M."/>
            <person name="DeNardo D.F."/>
            <person name="Cornelius J.A."/>
            <person name="Dolby G.A."/>
            <person name="Edwards T."/>
            <person name="Henen B.T."/>
            <person name="Karl A.E."/>
            <person name="Murphy R.W."/>
            <person name="Kusumi K."/>
        </authorList>
    </citation>
    <scope>NUCLEOTIDE SEQUENCE [LARGE SCALE GENOMIC DNA]</scope>
</reference>
<keyword evidence="7" id="KW-1185">Reference proteome</keyword>
<dbReference type="InterPro" id="IPR017907">
    <property type="entry name" value="Znf_RING_CS"/>
</dbReference>
<dbReference type="Gene3D" id="3.30.40.10">
    <property type="entry name" value="Zinc/RING finger domain, C3HC4 (zinc finger)"/>
    <property type="match status" value="1"/>
</dbReference>
<organism evidence="6 7">
    <name type="scientific">Gopherus agassizii</name>
    <name type="common">Agassiz's desert tortoise</name>
    <dbReference type="NCBI Taxonomy" id="38772"/>
    <lineage>
        <taxon>Eukaryota</taxon>
        <taxon>Metazoa</taxon>
        <taxon>Chordata</taxon>
        <taxon>Craniata</taxon>
        <taxon>Vertebrata</taxon>
        <taxon>Euteleostomi</taxon>
        <taxon>Archelosauria</taxon>
        <taxon>Testudinata</taxon>
        <taxon>Testudines</taxon>
        <taxon>Cryptodira</taxon>
        <taxon>Durocryptodira</taxon>
        <taxon>Testudinoidea</taxon>
        <taxon>Testudinidae</taxon>
        <taxon>Gopherus</taxon>
    </lineage>
</organism>
<evidence type="ECO:0000256" key="2">
    <source>
        <dbReference type="ARBA" id="ARBA00022771"/>
    </source>
</evidence>
<dbReference type="Proteomes" id="UP000291020">
    <property type="component" value="Unassembled WGS sequence"/>
</dbReference>
<evidence type="ECO:0000256" key="3">
    <source>
        <dbReference type="ARBA" id="ARBA00022833"/>
    </source>
</evidence>
<dbReference type="InterPro" id="IPR027370">
    <property type="entry name" value="Znf-RING_euk"/>
</dbReference>
<evidence type="ECO:0000313" key="7">
    <source>
        <dbReference type="Proteomes" id="UP000291020"/>
    </source>
</evidence>